<dbReference type="PANTHER" id="PTHR48085:SF5">
    <property type="entry name" value="CADMIUM_ZINC-TRANSPORTING ATPASE HMA4-RELATED"/>
    <property type="match status" value="1"/>
</dbReference>
<dbReference type="InterPro" id="IPR044492">
    <property type="entry name" value="P_typ_ATPase_HD_dom"/>
</dbReference>
<feature type="transmembrane region" description="Helical" evidence="10">
    <location>
        <begin position="668"/>
        <end position="689"/>
    </location>
</feature>
<dbReference type="GO" id="GO:0016887">
    <property type="term" value="F:ATP hydrolysis activity"/>
    <property type="evidence" value="ECO:0007669"/>
    <property type="project" value="InterPro"/>
</dbReference>
<keyword evidence="13" id="KW-1185">Reference proteome</keyword>
<sequence length="727" mass="78198">MQPKSGLQLSRWYIEAMDCPVEERMIRKRLESMAVVEQLSFNLLDRILSVSHPPAARKEIEQALSEIGFAGQRLEAGAQSKPQPGKAVEPSLWQNYGRLALAGLAALAAELGHWFNWGDLLVVVLALLALLLSGPTIYRKGWQSIRQRDLNINALMSIAVTSAMLIGEWPEAAMVMVLFALSERVEAASLARARGAIRNLMALAPDSARVRQADGGWKEVAAADVGVGSRIQVLPGEKIPLDGLVQRGESAVNQAAVTGESLPVDKSVGDPLFAGTLNETGLLEVEVTAAAGDSTIARIIHLVEQAQSERAPIQRFVDQFSRVYTPAVLLLALLVAGLAPMLLDWSWGDAIYRALVLLVIACPCALVISTPVTIVSGLATAARHGVLIKGGLYLEQGRKLGAFAFDKTGTLTEGQPSVTSLQRLEGAGNSGVDDPETQRLLGLAVTLAQHSQHPISNAVVNFAESYPLEQDPDSLQQFRSEAGRGLSGLIHGQRYCLGNHRWLHERGGCSATLEQQMAEIERRGQTVLVLCRDNQPLLLFAIVDQPRSHSAAALQSLQQLGLHSRMLSGDNQHTVDAVAAQLGVEQAHGELLPEQKLEQLRQMKQQYGCVAMVGDGINDTPALAQADIGFAMAAAGSDSAMETADVALMDDNLEKLGGFVRLSQRTAVLLRQNIALALLIKAVFLLLALTGNATLWMAVFADMGASLLVVFNGLRLLRFQMLGSRAE</sequence>
<evidence type="ECO:0000256" key="9">
    <source>
        <dbReference type="ARBA" id="ARBA00047308"/>
    </source>
</evidence>
<feature type="transmembrane region" description="Helical" evidence="10">
    <location>
        <begin position="695"/>
        <end position="717"/>
    </location>
</feature>
<accession>A0A369W8G9</accession>
<keyword evidence="10" id="KW-1003">Cell membrane</keyword>
<evidence type="ECO:0000256" key="3">
    <source>
        <dbReference type="ARBA" id="ARBA00022692"/>
    </source>
</evidence>
<dbReference type="InterPro" id="IPR059000">
    <property type="entry name" value="ATPase_P-type_domA"/>
</dbReference>
<dbReference type="InterPro" id="IPR036412">
    <property type="entry name" value="HAD-like_sf"/>
</dbReference>
<feature type="transmembrane region" description="Helical" evidence="10">
    <location>
        <begin position="355"/>
        <end position="379"/>
    </location>
</feature>
<dbReference type="NCBIfam" id="TIGR01525">
    <property type="entry name" value="ATPase-IB_hvy"/>
    <property type="match status" value="1"/>
</dbReference>
<dbReference type="InterPro" id="IPR001757">
    <property type="entry name" value="P_typ_ATPase"/>
</dbReference>
<dbReference type="NCBIfam" id="TIGR01494">
    <property type="entry name" value="ATPase_P-type"/>
    <property type="match status" value="2"/>
</dbReference>
<dbReference type="Pfam" id="PF00122">
    <property type="entry name" value="E1-E2_ATPase"/>
    <property type="match status" value="1"/>
</dbReference>
<dbReference type="SFLD" id="SFLDS00003">
    <property type="entry name" value="Haloacid_Dehalogenase"/>
    <property type="match status" value="1"/>
</dbReference>
<dbReference type="EC" id="7.2.2.12" evidence="8"/>
<evidence type="ECO:0000256" key="4">
    <source>
        <dbReference type="ARBA" id="ARBA00022723"/>
    </source>
</evidence>
<reference evidence="12 13" key="1">
    <citation type="submission" date="2018-07" db="EMBL/GenBank/DDBJ databases">
        <title>Motiliproteus coralliicola sp. nov., a bacterium isolated from Coral.</title>
        <authorList>
            <person name="Wang G."/>
        </authorList>
    </citation>
    <scope>NUCLEOTIDE SEQUENCE [LARGE SCALE GENOMIC DNA]</scope>
    <source>
        <strain evidence="12 13">C34</strain>
    </source>
</reference>
<protein>
    <recommendedName>
        <fullName evidence="8">P-type Zn(2+) transporter</fullName>
        <ecNumber evidence="8">7.2.2.12</ecNumber>
    </recommendedName>
</protein>
<feature type="transmembrane region" description="Helical" evidence="10">
    <location>
        <begin position="120"/>
        <end position="138"/>
    </location>
</feature>
<dbReference type="InterPro" id="IPR027256">
    <property type="entry name" value="P-typ_ATPase_IB"/>
</dbReference>
<evidence type="ECO:0000256" key="2">
    <source>
        <dbReference type="ARBA" id="ARBA00006024"/>
    </source>
</evidence>
<evidence type="ECO:0000256" key="1">
    <source>
        <dbReference type="ARBA" id="ARBA00004370"/>
    </source>
</evidence>
<dbReference type="SUPFAM" id="SSF56784">
    <property type="entry name" value="HAD-like"/>
    <property type="match status" value="1"/>
</dbReference>
<evidence type="ECO:0000256" key="10">
    <source>
        <dbReference type="RuleBase" id="RU362081"/>
    </source>
</evidence>
<dbReference type="Gene3D" id="3.40.1110.10">
    <property type="entry name" value="Calcium-transporting ATPase, cytoplasmic domain N"/>
    <property type="match status" value="1"/>
</dbReference>
<dbReference type="SUPFAM" id="SSF81665">
    <property type="entry name" value="Calcium ATPase, transmembrane domain M"/>
    <property type="match status" value="1"/>
</dbReference>
<comment type="caution">
    <text evidence="12">The sequence shown here is derived from an EMBL/GenBank/DDBJ whole genome shotgun (WGS) entry which is preliminary data.</text>
</comment>
<comment type="subcellular location">
    <subcellularLocation>
        <location evidence="10">Cell membrane</location>
    </subcellularLocation>
    <subcellularLocation>
        <location evidence="1">Membrane</location>
    </subcellularLocation>
</comment>
<keyword evidence="10" id="KW-0547">Nucleotide-binding</keyword>
<dbReference type="GO" id="GO:0015086">
    <property type="term" value="F:cadmium ion transmembrane transporter activity"/>
    <property type="evidence" value="ECO:0007669"/>
    <property type="project" value="TreeGrafter"/>
</dbReference>
<dbReference type="InterPro" id="IPR036163">
    <property type="entry name" value="HMA_dom_sf"/>
</dbReference>
<dbReference type="PANTHER" id="PTHR48085">
    <property type="entry name" value="CADMIUM/ZINC-TRANSPORTING ATPASE HMA2-RELATED"/>
    <property type="match status" value="1"/>
</dbReference>
<dbReference type="SUPFAM" id="SSF55008">
    <property type="entry name" value="HMA, heavy metal-associated domain"/>
    <property type="match status" value="1"/>
</dbReference>
<comment type="similarity">
    <text evidence="2 10">Belongs to the cation transport ATPase (P-type) (TC 3.A.3) family. Type IB subfamily.</text>
</comment>
<dbReference type="InterPro" id="IPR023298">
    <property type="entry name" value="ATPase_P-typ_TM_dom_sf"/>
</dbReference>
<keyword evidence="5" id="KW-1278">Translocase</keyword>
<dbReference type="EMBL" id="QQOH01000005">
    <property type="protein sequence ID" value="RDE18288.1"/>
    <property type="molecule type" value="Genomic_DNA"/>
</dbReference>
<dbReference type="RefSeq" id="WP_114696864.1">
    <property type="nucleotide sequence ID" value="NZ_QQOH01000005.1"/>
</dbReference>
<evidence type="ECO:0000259" key="11">
    <source>
        <dbReference type="Pfam" id="PF00122"/>
    </source>
</evidence>
<dbReference type="InterPro" id="IPR023299">
    <property type="entry name" value="ATPase_P-typ_cyto_dom_N"/>
</dbReference>
<dbReference type="PRINTS" id="PR00119">
    <property type="entry name" value="CATATPASE"/>
</dbReference>
<proteinExistence type="inferred from homology"/>
<evidence type="ECO:0000256" key="7">
    <source>
        <dbReference type="ARBA" id="ARBA00023136"/>
    </source>
</evidence>
<dbReference type="GO" id="GO:0005886">
    <property type="term" value="C:plasma membrane"/>
    <property type="evidence" value="ECO:0007669"/>
    <property type="project" value="UniProtKB-SubCell"/>
</dbReference>
<dbReference type="SUPFAM" id="SSF81653">
    <property type="entry name" value="Calcium ATPase, transduction domain A"/>
    <property type="match status" value="1"/>
</dbReference>
<dbReference type="Gene3D" id="3.40.50.1000">
    <property type="entry name" value="HAD superfamily/HAD-like"/>
    <property type="match status" value="1"/>
</dbReference>
<feature type="transmembrane region" description="Helical" evidence="10">
    <location>
        <begin position="323"/>
        <end position="343"/>
    </location>
</feature>
<dbReference type="OrthoDB" id="9814270at2"/>
<dbReference type="InterPro" id="IPR008250">
    <property type="entry name" value="ATPase_P-typ_transduc_dom_A_sf"/>
</dbReference>
<dbReference type="NCBIfam" id="TIGR01511">
    <property type="entry name" value="ATPase-IB1_Cu"/>
    <property type="match status" value="1"/>
</dbReference>
<keyword evidence="7 10" id="KW-0472">Membrane</keyword>
<dbReference type="PROSITE" id="PS01229">
    <property type="entry name" value="COF_2"/>
    <property type="match status" value="1"/>
</dbReference>
<dbReference type="Gene3D" id="2.70.150.10">
    <property type="entry name" value="Calcium-transporting ATPase, cytoplasmic transduction domain A"/>
    <property type="match status" value="1"/>
</dbReference>
<dbReference type="GO" id="GO:0005524">
    <property type="term" value="F:ATP binding"/>
    <property type="evidence" value="ECO:0007669"/>
    <property type="project" value="UniProtKB-UniRule"/>
</dbReference>
<evidence type="ECO:0000256" key="8">
    <source>
        <dbReference type="ARBA" id="ARBA00039097"/>
    </source>
</evidence>
<comment type="catalytic activity">
    <reaction evidence="9">
        <text>Zn(2+)(in) + ATP + H2O = Zn(2+)(out) + ADP + phosphate + H(+)</text>
        <dbReference type="Rhea" id="RHEA:20621"/>
        <dbReference type="ChEBI" id="CHEBI:15377"/>
        <dbReference type="ChEBI" id="CHEBI:15378"/>
        <dbReference type="ChEBI" id="CHEBI:29105"/>
        <dbReference type="ChEBI" id="CHEBI:30616"/>
        <dbReference type="ChEBI" id="CHEBI:43474"/>
        <dbReference type="ChEBI" id="CHEBI:456216"/>
        <dbReference type="EC" id="7.2.2.12"/>
    </reaction>
</comment>
<dbReference type="PRINTS" id="PR00941">
    <property type="entry name" value="CDATPASE"/>
</dbReference>
<dbReference type="GO" id="GO:0016463">
    <property type="term" value="F:P-type zinc transporter activity"/>
    <property type="evidence" value="ECO:0007669"/>
    <property type="project" value="UniProtKB-EC"/>
</dbReference>
<dbReference type="AlphaFoldDB" id="A0A369W8G9"/>
<evidence type="ECO:0000313" key="13">
    <source>
        <dbReference type="Proteomes" id="UP000253769"/>
    </source>
</evidence>
<dbReference type="InterPro" id="IPR051014">
    <property type="entry name" value="Cation_Transport_ATPase_IB"/>
</dbReference>
<dbReference type="InterPro" id="IPR018303">
    <property type="entry name" value="ATPase_P-typ_P_site"/>
</dbReference>
<dbReference type="Pfam" id="PF00702">
    <property type="entry name" value="Hydrolase"/>
    <property type="match status" value="1"/>
</dbReference>
<dbReference type="Proteomes" id="UP000253769">
    <property type="component" value="Unassembled WGS sequence"/>
</dbReference>
<gene>
    <name evidence="12" type="ORF">DV711_16630</name>
</gene>
<dbReference type="InterPro" id="IPR023214">
    <property type="entry name" value="HAD_sf"/>
</dbReference>
<evidence type="ECO:0000313" key="12">
    <source>
        <dbReference type="EMBL" id="RDE18288.1"/>
    </source>
</evidence>
<dbReference type="SFLD" id="SFLDG00002">
    <property type="entry name" value="C1.7:_P-type_atpase_like"/>
    <property type="match status" value="1"/>
</dbReference>
<keyword evidence="10" id="KW-0067">ATP-binding</keyword>
<dbReference type="GO" id="GO:0046872">
    <property type="term" value="F:metal ion binding"/>
    <property type="evidence" value="ECO:0007669"/>
    <property type="project" value="UniProtKB-KW"/>
</dbReference>
<keyword evidence="3 10" id="KW-0812">Transmembrane</keyword>
<dbReference type="PROSITE" id="PS00154">
    <property type="entry name" value="ATPASE_E1_E2"/>
    <property type="match status" value="1"/>
</dbReference>
<evidence type="ECO:0000256" key="5">
    <source>
        <dbReference type="ARBA" id="ARBA00022967"/>
    </source>
</evidence>
<keyword evidence="4 10" id="KW-0479">Metal-binding</keyword>
<evidence type="ECO:0000256" key="6">
    <source>
        <dbReference type="ARBA" id="ARBA00022989"/>
    </source>
</evidence>
<name>A0A369W8G9_9GAMM</name>
<organism evidence="12 13">
    <name type="scientific">Motiliproteus coralliicola</name>
    <dbReference type="NCBI Taxonomy" id="2283196"/>
    <lineage>
        <taxon>Bacteria</taxon>
        <taxon>Pseudomonadati</taxon>
        <taxon>Pseudomonadota</taxon>
        <taxon>Gammaproteobacteria</taxon>
        <taxon>Oceanospirillales</taxon>
        <taxon>Oceanospirillaceae</taxon>
        <taxon>Motiliproteus</taxon>
    </lineage>
</organism>
<dbReference type="FunFam" id="2.70.150.10:FF:000002">
    <property type="entry name" value="Copper-transporting ATPase 1, putative"/>
    <property type="match status" value="1"/>
</dbReference>
<dbReference type="SFLD" id="SFLDF00027">
    <property type="entry name" value="p-type_atpase"/>
    <property type="match status" value="1"/>
</dbReference>
<feature type="domain" description="P-type ATPase A" evidence="11">
    <location>
        <begin position="203"/>
        <end position="304"/>
    </location>
</feature>
<keyword evidence="6 10" id="KW-1133">Transmembrane helix</keyword>